<keyword evidence="2" id="KW-1185">Reference proteome</keyword>
<dbReference type="Proteomes" id="UP001432046">
    <property type="component" value="Plasmid pBs5S5a"/>
</dbReference>
<geneLocation type="plasmid" evidence="1 2">
    <name>pBs5S5a</name>
</geneLocation>
<accession>A0ABZ2PIP0</accession>
<evidence type="ECO:0000313" key="1">
    <source>
        <dbReference type="EMBL" id="WXC84799.1"/>
    </source>
</evidence>
<evidence type="ECO:0008006" key="3">
    <source>
        <dbReference type="Google" id="ProtNLM"/>
    </source>
</evidence>
<dbReference type="EMBL" id="CP147713">
    <property type="protein sequence ID" value="WXC84799.1"/>
    <property type="molecule type" value="Genomic_DNA"/>
</dbReference>
<keyword evidence="1" id="KW-0614">Plasmid</keyword>
<evidence type="ECO:0000313" key="2">
    <source>
        <dbReference type="Proteomes" id="UP001432046"/>
    </source>
</evidence>
<protein>
    <recommendedName>
        <fullName evidence="3">Peptidase M10 metallopeptidase domain-containing protein</fullName>
    </recommendedName>
</protein>
<name>A0ABZ2PIP0_9BRAD</name>
<gene>
    <name evidence="1" type="ORF">WDK88_45885</name>
</gene>
<reference evidence="1" key="1">
    <citation type="journal article" date="2021" name="Int. J. Syst. Evol. Microbiol.">
        <title>Bradyrhizobium septentrionale sp. nov. (sv. septentrionale) and Bradyrhizobium quebecense sp. nov. (sv. septentrionale) associated with legumes native to Canada possess rearranged symbiosis genes and numerous insertion sequences.</title>
        <authorList>
            <person name="Bromfield E.S.P."/>
            <person name="Cloutier S."/>
        </authorList>
    </citation>
    <scope>NUCLEOTIDE SEQUENCE</scope>
    <source>
        <strain evidence="1">5S5</strain>
    </source>
</reference>
<reference evidence="1" key="2">
    <citation type="submission" date="2024-03" db="EMBL/GenBank/DDBJ databases">
        <authorList>
            <person name="Bromfield E.S.P."/>
            <person name="Cloutier S."/>
        </authorList>
    </citation>
    <scope>NUCLEOTIDE SEQUENCE</scope>
    <source>
        <strain evidence="1">5S5</strain>
        <plasmid evidence="1">pBs5S5a</plasmid>
    </source>
</reference>
<proteinExistence type="predicted"/>
<sequence>MTATAVAVHALLATPGQAIETYDIRDSNGVPFMRVRIFGTGDGPYCCGETRKPEASLRNLSRGEIDQSLAAIRDWAEIIKVVHGQSPASVNIGGFLDNNAHASIHTSSDIQGAGTKVQAALTGQDPGKPIYGAHGMITIGEMGVSSEACIPSQLSMTPQANLTAVVFHEGAHQLGIGSSIFAYFAHSPYFPDAINAWTSHLYDDNGKQAKPGQAIYCSGCANSPADEVLICGTIKAISPGSM</sequence>
<organism evidence="1 2">
    <name type="scientific">Bradyrhizobium septentrionale</name>
    <dbReference type="NCBI Taxonomy" id="1404411"/>
    <lineage>
        <taxon>Bacteria</taxon>
        <taxon>Pseudomonadati</taxon>
        <taxon>Pseudomonadota</taxon>
        <taxon>Alphaproteobacteria</taxon>
        <taxon>Hyphomicrobiales</taxon>
        <taxon>Nitrobacteraceae</taxon>
        <taxon>Bradyrhizobium</taxon>
    </lineage>
</organism>
<dbReference type="RefSeq" id="WP_224944560.1">
    <property type="nucleotide sequence ID" value="NZ_CP147710.1"/>
</dbReference>